<organism evidence="1 2">
    <name type="scientific">Bodo saltans</name>
    <name type="common">Flagellated protozoan</name>
    <dbReference type="NCBI Taxonomy" id="75058"/>
    <lineage>
        <taxon>Eukaryota</taxon>
        <taxon>Discoba</taxon>
        <taxon>Euglenozoa</taxon>
        <taxon>Kinetoplastea</taxon>
        <taxon>Metakinetoplastina</taxon>
        <taxon>Eubodonida</taxon>
        <taxon>Bodonidae</taxon>
        <taxon>Bodo</taxon>
    </lineage>
</organism>
<proteinExistence type="predicted"/>
<name>A0A0S4J0H3_BODSA</name>
<accession>A0A0S4J0H3</accession>
<dbReference type="VEuPathDB" id="TriTrypDB:BSAL_00550"/>
<evidence type="ECO:0000313" key="2">
    <source>
        <dbReference type="Proteomes" id="UP000051952"/>
    </source>
</evidence>
<protein>
    <submittedName>
        <fullName evidence="1">Uncharacterized protein</fullName>
    </submittedName>
</protein>
<evidence type="ECO:0000313" key="1">
    <source>
        <dbReference type="EMBL" id="CUG19522.1"/>
    </source>
</evidence>
<dbReference type="Proteomes" id="UP000051952">
    <property type="component" value="Unassembled WGS sequence"/>
</dbReference>
<dbReference type="AlphaFoldDB" id="A0A0S4J0H3"/>
<keyword evidence="2" id="KW-1185">Reference proteome</keyword>
<gene>
    <name evidence="1" type="ORF">BSAL_00550</name>
</gene>
<sequence length="71" mass="7963">MIGVTSTLSRIDVEKKNVAALVMLWAARVSGPSPDWMSVPRLETEEKDAAPRSRGILPKAFTHHVHRAMRR</sequence>
<reference evidence="2" key="1">
    <citation type="submission" date="2015-09" db="EMBL/GenBank/DDBJ databases">
        <authorList>
            <consortium name="Pathogen Informatics"/>
        </authorList>
    </citation>
    <scope>NUCLEOTIDE SEQUENCE [LARGE SCALE GENOMIC DNA]</scope>
    <source>
        <strain evidence="2">Lake Konstanz</strain>
    </source>
</reference>
<dbReference type="EMBL" id="CYKH01000694">
    <property type="protein sequence ID" value="CUG19522.1"/>
    <property type="molecule type" value="Genomic_DNA"/>
</dbReference>